<accession>A0A495R075</accession>
<dbReference type="Proteomes" id="UP000274601">
    <property type="component" value="Unassembled WGS sequence"/>
</dbReference>
<comment type="caution">
    <text evidence="1">The sequence shown here is derived from an EMBL/GenBank/DDBJ whole genome shotgun (WGS) entry which is preliminary data.</text>
</comment>
<proteinExistence type="predicted"/>
<dbReference type="RefSeq" id="WP_281273842.1">
    <property type="nucleotide sequence ID" value="NZ_RBWU01000001.1"/>
</dbReference>
<reference evidence="1 2" key="1">
    <citation type="submission" date="2018-10" db="EMBL/GenBank/DDBJ databases">
        <title>Genomic Encyclopedia of Archaeal and Bacterial Type Strains, Phase II (KMG-II): from individual species to whole genera.</title>
        <authorList>
            <person name="Goeker M."/>
        </authorList>
    </citation>
    <scope>NUCLEOTIDE SEQUENCE [LARGE SCALE GENOMIC DNA]</scope>
    <source>
        <strain evidence="1 2">DSM 43383</strain>
    </source>
</reference>
<dbReference type="EMBL" id="RBWU01000001">
    <property type="protein sequence ID" value="RKS79506.1"/>
    <property type="molecule type" value="Genomic_DNA"/>
</dbReference>
<keyword evidence="2" id="KW-1185">Reference proteome</keyword>
<sequence>MTRLLRCRVIPSCWMRTARLARLADVAPDQAIDLIDELLRNG</sequence>
<dbReference type="AlphaFoldDB" id="A0A495R075"/>
<evidence type="ECO:0000313" key="1">
    <source>
        <dbReference type="EMBL" id="RKS79506.1"/>
    </source>
</evidence>
<organism evidence="1 2">
    <name type="scientific">Actinomadura pelletieri DSM 43383</name>
    <dbReference type="NCBI Taxonomy" id="1120940"/>
    <lineage>
        <taxon>Bacteria</taxon>
        <taxon>Bacillati</taxon>
        <taxon>Actinomycetota</taxon>
        <taxon>Actinomycetes</taxon>
        <taxon>Streptosporangiales</taxon>
        <taxon>Thermomonosporaceae</taxon>
        <taxon>Actinomadura</taxon>
    </lineage>
</organism>
<evidence type="ECO:0000313" key="2">
    <source>
        <dbReference type="Proteomes" id="UP000274601"/>
    </source>
</evidence>
<name>A0A495R075_9ACTN</name>
<gene>
    <name evidence="1" type="ORF">BZB76_0976</name>
</gene>
<protein>
    <submittedName>
        <fullName evidence="1">Uncharacterized protein</fullName>
    </submittedName>
</protein>